<feature type="compositionally biased region" description="Polar residues" evidence="1">
    <location>
        <begin position="99"/>
        <end position="113"/>
    </location>
</feature>
<dbReference type="Proteomes" id="UP000684084">
    <property type="component" value="Unassembled WGS sequence"/>
</dbReference>
<organism evidence="2 3">
    <name type="scientific">Rhizophagus irregularis</name>
    <dbReference type="NCBI Taxonomy" id="588596"/>
    <lineage>
        <taxon>Eukaryota</taxon>
        <taxon>Fungi</taxon>
        <taxon>Fungi incertae sedis</taxon>
        <taxon>Mucoromycota</taxon>
        <taxon>Glomeromycotina</taxon>
        <taxon>Glomeromycetes</taxon>
        <taxon>Glomerales</taxon>
        <taxon>Glomeraceae</taxon>
        <taxon>Rhizophagus</taxon>
    </lineage>
</organism>
<dbReference type="EMBL" id="CAGKOT010000044">
    <property type="protein sequence ID" value="CAB5381505.1"/>
    <property type="molecule type" value="Genomic_DNA"/>
</dbReference>
<accession>A0A916ED47</accession>
<proteinExistence type="predicted"/>
<evidence type="ECO:0000256" key="1">
    <source>
        <dbReference type="SAM" id="MobiDB-lite"/>
    </source>
</evidence>
<dbReference type="OrthoDB" id="2351630at2759"/>
<evidence type="ECO:0000313" key="2">
    <source>
        <dbReference type="EMBL" id="CAB5381505.1"/>
    </source>
</evidence>
<dbReference type="AlphaFoldDB" id="A0A916ED47"/>
<feature type="region of interest" description="Disordered" evidence="1">
    <location>
        <begin position="97"/>
        <end position="122"/>
    </location>
</feature>
<reference evidence="2" key="1">
    <citation type="submission" date="2020-05" db="EMBL/GenBank/DDBJ databases">
        <authorList>
            <person name="Rincon C."/>
            <person name="Sanders R I."/>
            <person name="Robbins C."/>
            <person name="Chaturvedi A."/>
        </authorList>
    </citation>
    <scope>NUCLEOTIDE SEQUENCE</scope>
    <source>
        <strain evidence="2">CHB12</strain>
    </source>
</reference>
<name>A0A916ED47_9GLOM</name>
<comment type="caution">
    <text evidence="2">The sequence shown here is derived from an EMBL/GenBank/DDBJ whole genome shotgun (WGS) entry which is preliminary data.</text>
</comment>
<protein>
    <submittedName>
        <fullName evidence="2">Uncharacterized protein</fullName>
    </submittedName>
</protein>
<gene>
    <name evidence="2" type="ORF">CHRIB12_LOCUS17570</name>
</gene>
<evidence type="ECO:0000313" key="3">
    <source>
        <dbReference type="Proteomes" id="UP000684084"/>
    </source>
</evidence>
<sequence>MNANPNQRPTANELFNILDCWDNYLRDLDDDEKYGYKKEEVKAVFEEADKEIPNISTSYEKKPDAIYTSRAFTLSNVSKPINSSFIATTYLNEEDNEGCQDSQLINLEVPSTSKSEDDDNDD</sequence>